<dbReference type="AlphaFoldDB" id="A0A1M4RYH9"/>
<proteinExistence type="predicted"/>
<evidence type="ECO:0000313" key="2">
    <source>
        <dbReference type="Proteomes" id="UP000184291"/>
    </source>
</evidence>
<evidence type="ECO:0008006" key="3">
    <source>
        <dbReference type="Google" id="ProtNLM"/>
    </source>
</evidence>
<keyword evidence="2" id="KW-1185">Reference proteome</keyword>
<dbReference type="Proteomes" id="UP000184291">
    <property type="component" value="Unassembled WGS sequence"/>
</dbReference>
<dbReference type="STRING" id="1892869.ACGLYG10_1220"/>
<protein>
    <recommendedName>
        <fullName evidence="3">DUF559 domain-containing protein</fullName>
    </recommendedName>
</protein>
<name>A0A1M4RYH9_9ACTO</name>
<accession>A0A1M4RYH9</accession>
<sequence length="318" mass="35058">MDARVQISPGVALLPTPGQAVWAQQREVGLARCVAAVHSARSAVVLTHEAAALVHGLWLRRGETDIRIAVPTNPKRARQPLAPIDFADGSLPHLSGAGRAVSLRRRRSRLQPEDVEVVNGLPVTTLLRTAVDCAFDLPARESITIVDSAMRALCHPDRFNPQQAQSRWEHVRPQLLAAVEAEGPRRGAVRARAVVAMASPFSESPGESLTRRLVVALGLPPPELQYEILLEAGGRRFLDLAWSDLRLAIEFDGRSKYSVNDDVWEEKLRQDAIGAMGWSFMRVTYADLNDEARLTSRVMAHMPPSVTLHARRVPGLWE</sequence>
<gene>
    <name evidence="1" type="ORF">ACGLYG10_1220</name>
</gene>
<dbReference type="EMBL" id="FQTT01000009">
    <property type="protein sequence ID" value="SHE25008.1"/>
    <property type="molecule type" value="Genomic_DNA"/>
</dbReference>
<organism evidence="1 2">
    <name type="scientific">Actinomyces glycerinitolerans</name>
    <dbReference type="NCBI Taxonomy" id="1892869"/>
    <lineage>
        <taxon>Bacteria</taxon>
        <taxon>Bacillati</taxon>
        <taxon>Actinomycetota</taxon>
        <taxon>Actinomycetes</taxon>
        <taxon>Actinomycetales</taxon>
        <taxon>Actinomycetaceae</taxon>
        <taxon>Actinomyces</taxon>
    </lineage>
</organism>
<reference evidence="2" key="1">
    <citation type="submission" date="2016-09" db="EMBL/GenBank/DDBJ databases">
        <authorList>
            <person name="Strepis N."/>
        </authorList>
    </citation>
    <scope>NUCLEOTIDE SEQUENCE [LARGE SCALE GENOMIC DNA]</scope>
</reference>
<evidence type="ECO:0000313" key="1">
    <source>
        <dbReference type="EMBL" id="SHE25008.1"/>
    </source>
</evidence>